<proteinExistence type="predicted"/>
<dbReference type="PANTHER" id="PTHR36932">
    <property type="entry name" value="CAPSULAR POLYSACCHARIDE BIOSYNTHESIS PROTEIN"/>
    <property type="match status" value="1"/>
</dbReference>
<dbReference type="SUPFAM" id="SSF56801">
    <property type="entry name" value="Acetyl-CoA synthetase-like"/>
    <property type="match status" value="1"/>
</dbReference>
<sequence>MFETGIRQFRMALAMVSGRRIRPEVIEKLIADAAATLAEFGAPGDDVRQLLEGPFADPEAREHFQTQGIRRTLRRLHEHSPFYRRRLAEAGISALELKSFEPAALHRIPVTTKDELVRHARDFVCDDVQPHLSTRTTGTTGTPVEIWLSVYESRLWPALAALAGLLRHEISPADLLQVNLSSRATAAVQHDIEVCRLVGARTRVLGLVPVAQSLEALLDGATILGTYPSYLAQLVTEARARRLTPADFTLRRIDVAGELLSTAVADAARETFGAEVTDTFAMTEVLPLSGRSCERGHLHPDLNVGLVEVLRLDEDAPADPGELGRLVVTPYFPYRDCMPLLRYDTGDLIRRLPEDTARCSLAGIPGVSAIQGKAALLVRTADGPVTTRDVLEVLEALPTHPWPARFHTWAEDGRLHVGVPPELLADLGATDLAKAFAARGLDATVEPATATPRAVRADLTETTFPGAVPAPPRPLEHHV</sequence>
<dbReference type="RefSeq" id="WP_344668458.1">
    <property type="nucleotide sequence ID" value="NZ_BAAAQN010000036.1"/>
</dbReference>
<comment type="caution">
    <text evidence="1">The sequence shown here is derived from an EMBL/GenBank/DDBJ whole genome shotgun (WGS) entry which is preliminary data.</text>
</comment>
<dbReference type="Gene3D" id="3.40.50.12780">
    <property type="entry name" value="N-terminal domain of ligase-like"/>
    <property type="match status" value="1"/>
</dbReference>
<dbReference type="InterPro" id="IPR042099">
    <property type="entry name" value="ANL_N_sf"/>
</dbReference>
<gene>
    <name evidence="1" type="ORF">GCM10009839_53940</name>
</gene>
<protein>
    <submittedName>
        <fullName evidence="1">Uncharacterized protein</fullName>
    </submittedName>
</protein>
<dbReference type="InterPro" id="IPR053158">
    <property type="entry name" value="CapK_Type1_Caps_Biosynth"/>
</dbReference>
<evidence type="ECO:0000313" key="2">
    <source>
        <dbReference type="Proteomes" id="UP001500751"/>
    </source>
</evidence>
<name>A0ABN2UUL9_9ACTN</name>
<accession>A0ABN2UUL9</accession>
<organism evidence="1 2">
    <name type="scientific">Catenulispora yoronensis</name>
    <dbReference type="NCBI Taxonomy" id="450799"/>
    <lineage>
        <taxon>Bacteria</taxon>
        <taxon>Bacillati</taxon>
        <taxon>Actinomycetota</taxon>
        <taxon>Actinomycetes</taxon>
        <taxon>Catenulisporales</taxon>
        <taxon>Catenulisporaceae</taxon>
        <taxon>Catenulispora</taxon>
    </lineage>
</organism>
<dbReference type="EMBL" id="BAAAQN010000036">
    <property type="protein sequence ID" value="GAA2043802.1"/>
    <property type="molecule type" value="Genomic_DNA"/>
</dbReference>
<keyword evidence="2" id="KW-1185">Reference proteome</keyword>
<evidence type="ECO:0000313" key="1">
    <source>
        <dbReference type="EMBL" id="GAA2043802.1"/>
    </source>
</evidence>
<reference evidence="1 2" key="1">
    <citation type="journal article" date="2019" name="Int. J. Syst. Evol. Microbiol.">
        <title>The Global Catalogue of Microorganisms (GCM) 10K type strain sequencing project: providing services to taxonomists for standard genome sequencing and annotation.</title>
        <authorList>
            <consortium name="The Broad Institute Genomics Platform"/>
            <consortium name="The Broad Institute Genome Sequencing Center for Infectious Disease"/>
            <person name="Wu L."/>
            <person name="Ma J."/>
        </authorList>
    </citation>
    <scope>NUCLEOTIDE SEQUENCE [LARGE SCALE GENOMIC DNA]</scope>
    <source>
        <strain evidence="1 2">JCM 16014</strain>
    </source>
</reference>
<dbReference type="Proteomes" id="UP001500751">
    <property type="component" value="Unassembled WGS sequence"/>
</dbReference>
<dbReference type="PANTHER" id="PTHR36932:SF1">
    <property type="entry name" value="CAPSULAR POLYSACCHARIDE BIOSYNTHESIS PROTEIN"/>
    <property type="match status" value="1"/>
</dbReference>